<dbReference type="AlphaFoldDB" id="A0A9W9WE36"/>
<evidence type="ECO:0000313" key="2">
    <source>
        <dbReference type="EMBL" id="KAJ5456174.1"/>
    </source>
</evidence>
<feature type="region of interest" description="Disordered" evidence="1">
    <location>
        <begin position="12"/>
        <end position="94"/>
    </location>
</feature>
<protein>
    <submittedName>
        <fullName evidence="2">Uncharacterized protein</fullName>
    </submittedName>
</protein>
<gene>
    <name evidence="2" type="ORF">N7530_011448</name>
</gene>
<evidence type="ECO:0000313" key="3">
    <source>
        <dbReference type="Proteomes" id="UP001147760"/>
    </source>
</evidence>
<dbReference type="EMBL" id="JAPWDO010000009">
    <property type="protein sequence ID" value="KAJ5456174.1"/>
    <property type="molecule type" value="Genomic_DNA"/>
</dbReference>
<proteinExistence type="predicted"/>
<feature type="compositionally biased region" description="Basic residues" evidence="1">
    <location>
        <begin position="12"/>
        <end position="23"/>
    </location>
</feature>
<dbReference type="Proteomes" id="UP001147760">
    <property type="component" value="Unassembled WGS sequence"/>
</dbReference>
<comment type="caution">
    <text evidence="2">The sequence shown here is derived from an EMBL/GenBank/DDBJ whole genome shotgun (WGS) entry which is preliminary data.</text>
</comment>
<sequence length="94" mass="10650">MGILNIIFPWTKKKGTKKNRRIPRKPENNIPFGQPRKSSFPIFPTLRSPPKEPYTGPFGKPTVETLGSPPKEPYKSPWKPTVETLGSPPKEPKE</sequence>
<organism evidence="2 3">
    <name type="scientific">Penicillium desertorum</name>
    <dbReference type="NCBI Taxonomy" id="1303715"/>
    <lineage>
        <taxon>Eukaryota</taxon>
        <taxon>Fungi</taxon>
        <taxon>Dikarya</taxon>
        <taxon>Ascomycota</taxon>
        <taxon>Pezizomycotina</taxon>
        <taxon>Eurotiomycetes</taxon>
        <taxon>Eurotiomycetidae</taxon>
        <taxon>Eurotiales</taxon>
        <taxon>Aspergillaceae</taxon>
        <taxon>Penicillium</taxon>
    </lineage>
</organism>
<name>A0A9W9WE36_9EURO</name>
<keyword evidence="3" id="KW-1185">Reference proteome</keyword>
<reference evidence="2" key="1">
    <citation type="submission" date="2022-12" db="EMBL/GenBank/DDBJ databases">
        <authorList>
            <person name="Petersen C."/>
        </authorList>
    </citation>
    <scope>NUCLEOTIDE SEQUENCE</scope>
    <source>
        <strain evidence="2">IBT 17660</strain>
    </source>
</reference>
<evidence type="ECO:0000256" key="1">
    <source>
        <dbReference type="SAM" id="MobiDB-lite"/>
    </source>
</evidence>
<accession>A0A9W9WE36</accession>
<reference evidence="2" key="2">
    <citation type="journal article" date="2023" name="IMA Fungus">
        <title>Comparative genomic study of the Penicillium genus elucidates a diverse pangenome and 15 lateral gene transfer events.</title>
        <authorList>
            <person name="Petersen C."/>
            <person name="Sorensen T."/>
            <person name="Nielsen M.R."/>
            <person name="Sondergaard T.E."/>
            <person name="Sorensen J.L."/>
            <person name="Fitzpatrick D.A."/>
            <person name="Frisvad J.C."/>
            <person name="Nielsen K.L."/>
        </authorList>
    </citation>
    <scope>NUCLEOTIDE SEQUENCE</scope>
    <source>
        <strain evidence="2">IBT 17660</strain>
    </source>
</reference>